<feature type="domain" description="TonB-dependent receptor plug" evidence="9">
    <location>
        <begin position="129"/>
        <end position="236"/>
    </location>
</feature>
<dbReference type="InterPro" id="IPR036942">
    <property type="entry name" value="Beta-barrel_TonB_sf"/>
</dbReference>
<dbReference type="InterPro" id="IPR037066">
    <property type="entry name" value="Plug_dom_sf"/>
</dbReference>
<dbReference type="Pfam" id="PF07715">
    <property type="entry name" value="Plug"/>
    <property type="match status" value="1"/>
</dbReference>
<evidence type="ECO:0000256" key="1">
    <source>
        <dbReference type="ARBA" id="ARBA00004571"/>
    </source>
</evidence>
<reference evidence="10 11" key="1">
    <citation type="journal article" date="2007" name="Nature">
        <title>Light stimulates growth of proteorhodopsin-containing marine Flavobacteria.</title>
        <authorList>
            <person name="Gomez-Consarnau L."/>
            <person name="Gonzalez J.M."/>
            <person name="Coll-Llado M."/>
            <person name="Gourdon P."/>
            <person name="Pascher T."/>
            <person name="Neutze R."/>
            <person name="Pedros-Alio C."/>
            <person name="Pinhassi J."/>
        </authorList>
    </citation>
    <scope>NUCLEOTIDE SEQUENCE [LARGE SCALE GENOMIC DNA]</scope>
    <source>
        <strain evidence="10 11">MED217</strain>
    </source>
</reference>
<keyword evidence="6 7" id="KW-0998">Cell outer membrane</keyword>
<evidence type="ECO:0000256" key="2">
    <source>
        <dbReference type="ARBA" id="ARBA00022448"/>
    </source>
</evidence>
<sequence>MKQKILQFKSFTVYSLVLIFFSFSFEAKATTISDVQQTVSGTVTTAADGMPLPGVTVVVKGTSNGTTTDFDGNYELEVAADAVLTFSYVGMKTIEIPVDGQSTINATLEEDMGVLDEIVVVGYGTARRKDLSGSVSTIDLEDSPIANAPNTNVLQSLQGVSPGINIGPQNSPGRTPNILVRGQNSINGNNDPLIVLDGIIFLGSIRDINPNDIASFDILKDASAASAYGSRSANGVIVITTKKGKIGKPVINIQSSMGVNTWQNKFDMMNLDTYERKYAAQLGVDVDEITFDNPVATAYLEQRIDTDWMDFVSRNGVIQNHQVSVSGRTDNMDYYFSGGYSSEEGVIIGDDYTRLSLRARLNTDITDWLEVGIDGTYNNNDYSGIGGNVSDAYLMYPSAFPYRYDNMPQNAAASTNRELERWPMGSSVQNPLWGTNGTIQDIDKSDFFRFAGHALVKIPPIKGLSYRFNYSIDANYNIQDRFTFEDYYIGEAGANNYIERYSDEALRDRLSQANGYNSRTNRYTYVIDNIINYNRTFDEHYVDLTLVATRDFSYQKNVFLSGNDFSDNGNTSLGVNGISKATTILSSQEVIERSNVGYLARLAYTFKDRYHLNASIRRDGASVFGARRRFGNFPSVGLAWTASNEDFLSGNSTLSYLKLKASYGQNGNQGLEPYQTLARVLNGSDGNIEYEFGDAPSTIVYGVALNSLSSPDLGWETTSTFNTGFQSRFLDDRISFDLDLYFSQTTDQIFNRNIPSMTGFNSILTSLGQVNNNGLEINIGSTNIETEDFSWTSNLVYFRNRNKIKKLYGDDLDGDGVEDDDISNSLFIGEPIGAIYGFVYDGVVQADDTEYIANTGAVPGDAKFVDLNGDGEIDATNDRKILGYRRENFRMSLANTFNYKNFSLYVMLNGVFGGNNYYLAENPRHNSFGARFDTNEINHGWWTPENESEEFLRPNYLGNRYLGLQSRGFVRIQNVSLSYNFPSELLDKIKFKSAKVFANVQNLYTFTNWFGGGDPEVGIRPGDGTYPVPTTVSVGVNLSL</sequence>
<dbReference type="OrthoDB" id="9768177at2"/>
<dbReference type="HOGENOM" id="CLU_004317_0_2_10"/>
<keyword evidence="4 7" id="KW-0812">Transmembrane</keyword>
<dbReference type="Gene3D" id="2.40.170.20">
    <property type="entry name" value="TonB-dependent receptor, beta-barrel domain"/>
    <property type="match status" value="1"/>
</dbReference>
<dbReference type="SUPFAM" id="SSF56935">
    <property type="entry name" value="Porins"/>
    <property type="match status" value="1"/>
</dbReference>
<organism evidence="10 11">
    <name type="scientific">Leeuwenhoekiella blandensis (strain CECT 7118 / CCUG 51940 / KCTC 22103 / MED217)</name>
    <name type="common">Flavobacterium sp. (strain MED217)</name>
    <dbReference type="NCBI Taxonomy" id="398720"/>
    <lineage>
        <taxon>Bacteria</taxon>
        <taxon>Pseudomonadati</taxon>
        <taxon>Bacteroidota</taxon>
        <taxon>Flavobacteriia</taxon>
        <taxon>Flavobacteriales</taxon>
        <taxon>Flavobacteriaceae</taxon>
        <taxon>Leeuwenhoekiella</taxon>
    </lineage>
</organism>
<dbReference type="AlphaFoldDB" id="A3XMF0"/>
<dbReference type="Pfam" id="PF13715">
    <property type="entry name" value="CarbopepD_reg_2"/>
    <property type="match status" value="1"/>
</dbReference>
<dbReference type="PROSITE" id="PS52016">
    <property type="entry name" value="TONB_DEPENDENT_REC_3"/>
    <property type="match status" value="1"/>
</dbReference>
<dbReference type="InterPro" id="IPR008969">
    <property type="entry name" value="CarboxyPept-like_regulatory"/>
</dbReference>
<evidence type="ECO:0000256" key="5">
    <source>
        <dbReference type="ARBA" id="ARBA00023136"/>
    </source>
</evidence>
<feature type="chain" id="PRO_5002664193" evidence="8">
    <location>
        <begin position="30"/>
        <end position="1040"/>
    </location>
</feature>
<evidence type="ECO:0000259" key="9">
    <source>
        <dbReference type="Pfam" id="PF07715"/>
    </source>
</evidence>
<dbReference type="InterPro" id="IPR039426">
    <property type="entry name" value="TonB-dep_rcpt-like"/>
</dbReference>
<evidence type="ECO:0000256" key="8">
    <source>
        <dbReference type="SAM" id="SignalP"/>
    </source>
</evidence>
<comment type="subcellular location">
    <subcellularLocation>
        <location evidence="1 7">Cell outer membrane</location>
        <topology evidence="1 7">Multi-pass membrane protein</topology>
    </subcellularLocation>
</comment>
<protein>
    <submittedName>
        <fullName evidence="10">Putative outer membrane protein, probably involved in nutrient binding</fullName>
    </submittedName>
</protein>
<accession>A3XMF0</accession>
<evidence type="ECO:0000256" key="4">
    <source>
        <dbReference type="ARBA" id="ARBA00022692"/>
    </source>
</evidence>
<gene>
    <name evidence="10" type="ORF">MED217_07706</name>
</gene>
<dbReference type="InterPro" id="IPR023997">
    <property type="entry name" value="TonB-dep_OMP_SusC/RagA_CS"/>
</dbReference>
<evidence type="ECO:0000313" key="10">
    <source>
        <dbReference type="EMBL" id="EAQ49273.1"/>
    </source>
</evidence>
<dbReference type="Gene3D" id="2.60.40.1120">
    <property type="entry name" value="Carboxypeptidase-like, regulatory domain"/>
    <property type="match status" value="1"/>
</dbReference>
<dbReference type="SUPFAM" id="SSF49464">
    <property type="entry name" value="Carboxypeptidase regulatory domain-like"/>
    <property type="match status" value="1"/>
</dbReference>
<comment type="caution">
    <text evidence="10">The sequence shown here is derived from an EMBL/GenBank/DDBJ whole genome shotgun (WGS) entry which is preliminary data.</text>
</comment>
<dbReference type="NCBIfam" id="TIGR04057">
    <property type="entry name" value="SusC_RagA_signa"/>
    <property type="match status" value="1"/>
</dbReference>
<dbReference type="InterPro" id="IPR023996">
    <property type="entry name" value="TonB-dep_OMP_SusC/RagA"/>
</dbReference>
<keyword evidence="3 7" id="KW-1134">Transmembrane beta strand</keyword>
<dbReference type="eggNOG" id="COG1629">
    <property type="taxonomic scope" value="Bacteria"/>
</dbReference>
<keyword evidence="5 7" id="KW-0472">Membrane</keyword>
<dbReference type="Gene3D" id="2.170.130.10">
    <property type="entry name" value="TonB-dependent receptor, plug domain"/>
    <property type="match status" value="1"/>
</dbReference>
<evidence type="ECO:0000256" key="7">
    <source>
        <dbReference type="PROSITE-ProRule" id="PRU01360"/>
    </source>
</evidence>
<evidence type="ECO:0000313" key="11">
    <source>
        <dbReference type="Proteomes" id="UP000001601"/>
    </source>
</evidence>
<name>A3XMF0_LEEBM</name>
<dbReference type="GO" id="GO:0009279">
    <property type="term" value="C:cell outer membrane"/>
    <property type="evidence" value="ECO:0007669"/>
    <property type="project" value="UniProtKB-SubCell"/>
</dbReference>
<evidence type="ECO:0000256" key="6">
    <source>
        <dbReference type="ARBA" id="ARBA00023237"/>
    </source>
</evidence>
<dbReference type="Proteomes" id="UP000001601">
    <property type="component" value="Unassembled WGS sequence"/>
</dbReference>
<dbReference type="EMBL" id="AANC01000005">
    <property type="protein sequence ID" value="EAQ49273.1"/>
    <property type="molecule type" value="Genomic_DNA"/>
</dbReference>
<keyword evidence="11" id="KW-1185">Reference proteome</keyword>
<comment type="similarity">
    <text evidence="7">Belongs to the TonB-dependent receptor family.</text>
</comment>
<dbReference type="NCBIfam" id="TIGR04056">
    <property type="entry name" value="OMP_RagA_SusC"/>
    <property type="match status" value="1"/>
</dbReference>
<evidence type="ECO:0000256" key="3">
    <source>
        <dbReference type="ARBA" id="ARBA00022452"/>
    </source>
</evidence>
<feature type="signal peptide" evidence="8">
    <location>
        <begin position="1"/>
        <end position="29"/>
    </location>
</feature>
<keyword evidence="2 7" id="KW-0813">Transport</keyword>
<proteinExistence type="inferred from homology"/>
<dbReference type="STRING" id="398720.MED217_07706"/>
<dbReference type="RefSeq" id="WP_009779922.1">
    <property type="nucleotide sequence ID" value="NZ_CH672395.1"/>
</dbReference>
<keyword evidence="8" id="KW-0732">Signal</keyword>
<dbReference type="InterPro" id="IPR012910">
    <property type="entry name" value="Plug_dom"/>
</dbReference>